<proteinExistence type="predicted"/>
<dbReference type="RefSeq" id="WP_386740038.1">
    <property type="nucleotide sequence ID" value="NZ_JBHSMG010000002.1"/>
</dbReference>
<dbReference type="EMBL" id="JBHSMG010000002">
    <property type="protein sequence ID" value="MFC5502341.1"/>
    <property type="molecule type" value="Genomic_DNA"/>
</dbReference>
<keyword evidence="2" id="KW-1185">Reference proteome</keyword>
<dbReference type="Proteomes" id="UP001596039">
    <property type="component" value="Unassembled WGS sequence"/>
</dbReference>
<protein>
    <submittedName>
        <fullName evidence="1">Uncharacterized protein</fullName>
    </submittedName>
</protein>
<accession>A0ABW0NPJ5</accession>
<name>A0ABW0NPJ5_9MICO</name>
<reference evidence="2" key="1">
    <citation type="journal article" date="2019" name="Int. J. Syst. Evol. Microbiol.">
        <title>The Global Catalogue of Microorganisms (GCM) 10K type strain sequencing project: providing services to taxonomists for standard genome sequencing and annotation.</title>
        <authorList>
            <consortium name="The Broad Institute Genomics Platform"/>
            <consortium name="The Broad Institute Genome Sequencing Center for Infectious Disease"/>
            <person name="Wu L."/>
            <person name="Ma J."/>
        </authorList>
    </citation>
    <scope>NUCLEOTIDE SEQUENCE [LARGE SCALE GENOMIC DNA]</scope>
    <source>
        <strain evidence="2">CGMCC 4.6997</strain>
    </source>
</reference>
<evidence type="ECO:0000313" key="1">
    <source>
        <dbReference type="EMBL" id="MFC5502341.1"/>
    </source>
</evidence>
<sequence length="284" mass="29322">MPSIRFRFDDVSRQALTARVRSEFGATARIVSASEVRVGGVGGFFARRYLDVVVDVPPPAPNRQPSGAVGLAALLEQADRAERVGTAPTGAPVIPVVSTQTEDFARLMSELHSYSDLAPNAGLVVGAGVPGLRDEPGGVILFVGLGDDAMVVARSLARDVRASDVRMGGRILGDALPRVDDRRQAAAFTAQCVASGSVGLLAWGVGLGADGARASIPMLRTIDADQIWIVVDASRKPDDTAAWVAAVRSGVPAVALAVLHGAETATPESVNALGLPVGWSDTVG</sequence>
<organism evidence="1 2">
    <name type="scientific">Lysinimonas soli</name>
    <dbReference type="NCBI Taxonomy" id="1074233"/>
    <lineage>
        <taxon>Bacteria</taxon>
        <taxon>Bacillati</taxon>
        <taxon>Actinomycetota</taxon>
        <taxon>Actinomycetes</taxon>
        <taxon>Micrococcales</taxon>
        <taxon>Microbacteriaceae</taxon>
        <taxon>Lysinimonas</taxon>
    </lineage>
</organism>
<evidence type="ECO:0000313" key="2">
    <source>
        <dbReference type="Proteomes" id="UP001596039"/>
    </source>
</evidence>
<gene>
    <name evidence="1" type="ORF">ACFPJ4_08835</name>
</gene>
<comment type="caution">
    <text evidence="1">The sequence shown here is derived from an EMBL/GenBank/DDBJ whole genome shotgun (WGS) entry which is preliminary data.</text>
</comment>